<sequence>QARLKELDNIDFVSELELYFQPIIRYDDGQIEFLELLLRWQHRQQGILSAHRFIDDNRIAGLAYPLAKFV</sequence>
<feature type="non-terminal residue" evidence="1">
    <location>
        <position position="1"/>
    </location>
</feature>
<feature type="non-terminal residue" evidence="1">
    <location>
        <position position="70"/>
    </location>
</feature>
<name>A0ACC6RA06_9GAMM</name>
<gene>
    <name evidence="1" type="ORF">V6250_21015</name>
</gene>
<reference evidence="1" key="1">
    <citation type="submission" date="2024-02" db="EMBL/GenBank/DDBJ databases">
        <title>Bacteria isolated from the canopy kelp, Nereocystis luetkeana.</title>
        <authorList>
            <person name="Pfister C.A."/>
            <person name="Younker I.T."/>
            <person name="Light S.H."/>
        </authorList>
    </citation>
    <scope>NUCLEOTIDE SEQUENCE</scope>
    <source>
        <strain evidence="1">TN.2.01</strain>
    </source>
</reference>
<organism evidence="1 2">
    <name type="scientific">Pseudoalteromonas undina</name>
    <dbReference type="NCBI Taxonomy" id="43660"/>
    <lineage>
        <taxon>Bacteria</taxon>
        <taxon>Pseudomonadati</taxon>
        <taxon>Pseudomonadota</taxon>
        <taxon>Gammaproteobacteria</taxon>
        <taxon>Alteromonadales</taxon>
        <taxon>Pseudoalteromonadaceae</taxon>
        <taxon>Pseudoalteromonas</taxon>
    </lineage>
</organism>
<protein>
    <submittedName>
        <fullName evidence="1">EAL domain-containing protein</fullName>
    </submittedName>
</protein>
<keyword evidence="2" id="KW-1185">Reference proteome</keyword>
<dbReference type="Proteomes" id="UP001374952">
    <property type="component" value="Unassembled WGS sequence"/>
</dbReference>
<comment type="caution">
    <text evidence="1">The sequence shown here is derived from an EMBL/GenBank/DDBJ whole genome shotgun (WGS) entry which is preliminary data.</text>
</comment>
<proteinExistence type="predicted"/>
<evidence type="ECO:0000313" key="1">
    <source>
        <dbReference type="EMBL" id="MEL0606608.1"/>
    </source>
</evidence>
<accession>A0ACC6RA06</accession>
<dbReference type="EMBL" id="JBAKAX010000285">
    <property type="protein sequence ID" value="MEL0606608.1"/>
    <property type="molecule type" value="Genomic_DNA"/>
</dbReference>
<evidence type="ECO:0000313" key="2">
    <source>
        <dbReference type="Proteomes" id="UP001374952"/>
    </source>
</evidence>